<dbReference type="Pfam" id="PF07690">
    <property type="entry name" value="MFS_1"/>
    <property type="match status" value="1"/>
</dbReference>
<feature type="domain" description="Major facilitator superfamily (MFS) profile" evidence="6">
    <location>
        <begin position="18"/>
        <end position="383"/>
    </location>
</feature>
<feature type="transmembrane region" description="Helical" evidence="5">
    <location>
        <begin position="357"/>
        <end position="376"/>
    </location>
</feature>
<evidence type="ECO:0000256" key="2">
    <source>
        <dbReference type="ARBA" id="ARBA00022692"/>
    </source>
</evidence>
<evidence type="ECO:0000256" key="4">
    <source>
        <dbReference type="ARBA" id="ARBA00023136"/>
    </source>
</evidence>
<dbReference type="InterPro" id="IPR036259">
    <property type="entry name" value="MFS_trans_sf"/>
</dbReference>
<feature type="transmembrane region" description="Helical" evidence="5">
    <location>
        <begin position="53"/>
        <end position="77"/>
    </location>
</feature>
<keyword evidence="8" id="KW-1185">Reference proteome</keyword>
<feature type="transmembrane region" description="Helical" evidence="5">
    <location>
        <begin position="20"/>
        <end position="41"/>
    </location>
</feature>
<protein>
    <submittedName>
        <fullName evidence="7">MFS transporter</fullName>
    </submittedName>
</protein>
<accession>A0ABW3FY09</accession>
<feature type="transmembrane region" description="Helical" evidence="5">
    <location>
        <begin position="213"/>
        <end position="235"/>
    </location>
</feature>
<dbReference type="PANTHER" id="PTHR23531">
    <property type="entry name" value="QUINOLENE RESISTANCE PROTEIN NORA"/>
    <property type="match status" value="1"/>
</dbReference>
<evidence type="ECO:0000256" key="1">
    <source>
        <dbReference type="ARBA" id="ARBA00004651"/>
    </source>
</evidence>
<feature type="transmembrane region" description="Helical" evidence="5">
    <location>
        <begin position="241"/>
        <end position="260"/>
    </location>
</feature>
<dbReference type="RefSeq" id="WP_263249259.1">
    <property type="nucleotide sequence ID" value="NZ_BAABLT010000031.1"/>
</dbReference>
<comment type="subcellular location">
    <subcellularLocation>
        <location evidence="1">Cell membrane</location>
        <topology evidence="1">Multi-pass membrane protein</topology>
    </subcellularLocation>
</comment>
<dbReference type="PANTHER" id="PTHR23531:SF1">
    <property type="entry name" value="QUINOLENE RESISTANCE PROTEIN NORA"/>
    <property type="match status" value="1"/>
</dbReference>
<feature type="transmembrane region" description="Helical" evidence="5">
    <location>
        <begin position="84"/>
        <end position="102"/>
    </location>
</feature>
<dbReference type="InterPro" id="IPR011701">
    <property type="entry name" value="MFS"/>
</dbReference>
<proteinExistence type="predicted"/>
<keyword evidence="4 5" id="KW-0472">Membrane</keyword>
<comment type="caution">
    <text evidence="7">The sequence shown here is derived from an EMBL/GenBank/DDBJ whole genome shotgun (WGS) entry which is preliminary data.</text>
</comment>
<dbReference type="InterPro" id="IPR052714">
    <property type="entry name" value="MFS_Exporter"/>
</dbReference>
<evidence type="ECO:0000256" key="5">
    <source>
        <dbReference type="SAM" id="Phobius"/>
    </source>
</evidence>
<reference evidence="8" key="1">
    <citation type="journal article" date="2019" name="Int. J. Syst. Evol. Microbiol.">
        <title>The Global Catalogue of Microorganisms (GCM) 10K type strain sequencing project: providing services to taxonomists for standard genome sequencing and annotation.</title>
        <authorList>
            <consortium name="The Broad Institute Genomics Platform"/>
            <consortium name="The Broad Institute Genome Sequencing Center for Infectious Disease"/>
            <person name="Wu L."/>
            <person name="Ma J."/>
        </authorList>
    </citation>
    <scope>NUCLEOTIDE SEQUENCE [LARGE SCALE GENOMIC DNA]</scope>
    <source>
        <strain evidence="8">CCUG 56401</strain>
    </source>
</reference>
<dbReference type="PROSITE" id="PS50850">
    <property type="entry name" value="MFS"/>
    <property type="match status" value="1"/>
</dbReference>
<dbReference type="Gene3D" id="1.20.1250.20">
    <property type="entry name" value="MFS general substrate transporter like domains"/>
    <property type="match status" value="1"/>
</dbReference>
<dbReference type="Proteomes" id="UP001597018">
    <property type="component" value="Unassembled WGS sequence"/>
</dbReference>
<sequence length="383" mass="38771">MKTCAEPRIENTTALRSRSFLLLLVATLGGFGGYVLLLPVVPLWAVRGGAGELAAGATNGVFMLVTVLTQLGMPWLLRRIDHRLALGLGTALIGAPTPLYAFSRDMAVLLGTSGLRGIGFGLLTVAGGAMVAELVPPRLRGRAAGLYGLSVGLPNVVLLPVGVWLTQTIGFPALFWFAGIIPLAATTAVLGIAPVRPVHDPTTTSPAFPRALFAPWAVMLSVATAAGGLIAFLPLAVDGAAAPLALMAFGLATTLGRWSAGHLTDRLGPRHVLVPGAVLGTAGPALLALATPGPASLAVTGALLFGAGFGAVQNVTLVVMFERTASGPASTAWNIAYDAGNGLGSAGFGLLLTTADYSTTFAAAATLVLLCTPLAATGGSRRK</sequence>
<evidence type="ECO:0000313" key="8">
    <source>
        <dbReference type="Proteomes" id="UP001597018"/>
    </source>
</evidence>
<dbReference type="InterPro" id="IPR020846">
    <property type="entry name" value="MFS_dom"/>
</dbReference>
<feature type="transmembrane region" description="Helical" evidence="5">
    <location>
        <begin position="272"/>
        <end position="291"/>
    </location>
</feature>
<feature type="transmembrane region" description="Helical" evidence="5">
    <location>
        <begin position="173"/>
        <end position="193"/>
    </location>
</feature>
<dbReference type="SUPFAM" id="SSF103473">
    <property type="entry name" value="MFS general substrate transporter"/>
    <property type="match status" value="1"/>
</dbReference>
<feature type="transmembrane region" description="Helical" evidence="5">
    <location>
        <begin position="144"/>
        <end position="167"/>
    </location>
</feature>
<evidence type="ECO:0000256" key="3">
    <source>
        <dbReference type="ARBA" id="ARBA00022989"/>
    </source>
</evidence>
<dbReference type="EMBL" id="JBHTIW010000031">
    <property type="protein sequence ID" value="MFD0923271.1"/>
    <property type="molecule type" value="Genomic_DNA"/>
</dbReference>
<feature type="transmembrane region" description="Helical" evidence="5">
    <location>
        <begin position="114"/>
        <end position="132"/>
    </location>
</feature>
<organism evidence="7 8">
    <name type="scientific">Saccharopolyspora rosea</name>
    <dbReference type="NCBI Taxonomy" id="524884"/>
    <lineage>
        <taxon>Bacteria</taxon>
        <taxon>Bacillati</taxon>
        <taxon>Actinomycetota</taxon>
        <taxon>Actinomycetes</taxon>
        <taxon>Pseudonocardiales</taxon>
        <taxon>Pseudonocardiaceae</taxon>
        <taxon>Saccharopolyspora</taxon>
    </lineage>
</organism>
<name>A0ABW3FY09_9PSEU</name>
<gene>
    <name evidence="7" type="ORF">ACFQ16_26305</name>
</gene>
<keyword evidence="2 5" id="KW-0812">Transmembrane</keyword>
<keyword evidence="3 5" id="KW-1133">Transmembrane helix</keyword>
<evidence type="ECO:0000313" key="7">
    <source>
        <dbReference type="EMBL" id="MFD0923271.1"/>
    </source>
</evidence>
<evidence type="ECO:0000259" key="6">
    <source>
        <dbReference type="PROSITE" id="PS50850"/>
    </source>
</evidence>
<feature type="transmembrane region" description="Helical" evidence="5">
    <location>
        <begin position="297"/>
        <end position="320"/>
    </location>
</feature>
<feature type="transmembrane region" description="Helical" evidence="5">
    <location>
        <begin position="332"/>
        <end position="351"/>
    </location>
</feature>